<dbReference type="InterPro" id="IPR029045">
    <property type="entry name" value="ClpP/crotonase-like_dom_sf"/>
</dbReference>
<gene>
    <name evidence="2" type="ORF">C2G38_2057453</name>
</gene>
<reference evidence="2 3" key="1">
    <citation type="submission" date="2018-06" db="EMBL/GenBank/DDBJ databases">
        <title>Comparative genomics reveals the genomic features of Rhizophagus irregularis, R. cerebriforme, R. diaphanum and Gigaspora rosea, and their symbiotic lifestyle signature.</title>
        <authorList>
            <person name="Morin E."/>
            <person name="San Clemente H."/>
            <person name="Chen E.C.H."/>
            <person name="De La Providencia I."/>
            <person name="Hainaut M."/>
            <person name="Kuo A."/>
            <person name="Kohler A."/>
            <person name="Murat C."/>
            <person name="Tang N."/>
            <person name="Roy S."/>
            <person name="Loubradou J."/>
            <person name="Henrissat B."/>
            <person name="Grigoriev I.V."/>
            <person name="Corradi N."/>
            <person name="Roux C."/>
            <person name="Martin F.M."/>
        </authorList>
    </citation>
    <scope>NUCLEOTIDE SEQUENCE [LARGE SCALE GENOMIC DNA]</scope>
    <source>
        <strain evidence="2 3">DAOM 194757</strain>
    </source>
</reference>
<evidence type="ECO:0000313" key="2">
    <source>
        <dbReference type="EMBL" id="RIB29144.1"/>
    </source>
</evidence>
<feature type="chain" id="PRO_5017320770" evidence="1">
    <location>
        <begin position="25"/>
        <end position="595"/>
    </location>
</feature>
<dbReference type="EMBL" id="QKWP01000045">
    <property type="protein sequence ID" value="RIB29144.1"/>
    <property type="molecule type" value="Genomic_DNA"/>
</dbReference>
<keyword evidence="3" id="KW-1185">Reference proteome</keyword>
<comment type="caution">
    <text evidence="2">The sequence shown here is derived from an EMBL/GenBank/DDBJ whole genome shotgun (WGS) entry which is preliminary data.</text>
</comment>
<name>A0A397W335_9GLOM</name>
<accession>A0A397W335</accession>
<proteinExistence type="predicted"/>
<dbReference type="AlphaFoldDB" id="A0A397W335"/>
<keyword evidence="1" id="KW-0732">Signal</keyword>
<dbReference type="SUPFAM" id="SSF52096">
    <property type="entry name" value="ClpP/crotonase"/>
    <property type="match status" value="1"/>
</dbReference>
<dbReference type="PANTHER" id="PTHR37049:SF4">
    <property type="entry name" value="RHODANESE DOMAIN-CONTAINING PROTEIN"/>
    <property type="match status" value="1"/>
</dbReference>
<dbReference type="OrthoDB" id="27214at2759"/>
<dbReference type="Gene3D" id="3.90.226.10">
    <property type="entry name" value="2-enoyl-CoA Hydratase, Chain A, domain 1"/>
    <property type="match status" value="1"/>
</dbReference>
<evidence type="ECO:0000313" key="3">
    <source>
        <dbReference type="Proteomes" id="UP000266673"/>
    </source>
</evidence>
<feature type="signal peptide" evidence="1">
    <location>
        <begin position="1"/>
        <end position="24"/>
    </location>
</feature>
<protein>
    <submittedName>
        <fullName evidence="2">Uncharacterized protein</fullName>
    </submittedName>
</protein>
<organism evidence="2 3">
    <name type="scientific">Gigaspora rosea</name>
    <dbReference type="NCBI Taxonomy" id="44941"/>
    <lineage>
        <taxon>Eukaryota</taxon>
        <taxon>Fungi</taxon>
        <taxon>Fungi incertae sedis</taxon>
        <taxon>Mucoromycota</taxon>
        <taxon>Glomeromycotina</taxon>
        <taxon>Glomeromycetes</taxon>
        <taxon>Diversisporales</taxon>
        <taxon>Gigasporaceae</taxon>
        <taxon>Gigaspora</taxon>
    </lineage>
</organism>
<dbReference type="InterPro" id="IPR052766">
    <property type="entry name" value="S41A_metabolite_peptidase"/>
</dbReference>
<dbReference type="Proteomes" id="UP000266673">
    <property type="component" value="Unassembled WGS sequence"/>
</dbReference>
<sequence length="595" mass="67173">MKIIQLCSIVNIYLILFVVSLIDAKLQCDEVSRAFKKKGSVDYNVAKKCLESFPFNAEYATKNIDAALHTLSHYYVFFDRAKEKSPSGFTYQPVDLERELTSLRNKFLNQIMTFLYTALRNPLFKLKDGHTRINNICYHHFIYDQKLSLYSVITTDKKGKKKQVFNDKLDPSNNDCEVTEIEGKPALQTIIDFASDRIAYSKDLGVRFNMALAPSLNVFSQQFTLRGDLPETSSIKYNLSCPKNKSSTIERKWSVTYEDKFIFAFDNFCFNINNITALSFNDNFASSGKVTKSAPSDIFETLKSSIAKNFYLLDDGKIKVGVAIINEERQDLIDALKDGFQKLKRKGAKKLILDMSNNAGGDISLPLFLTSLLLSSKQPNSFPTDIIIQNFTVSKIEKNFNSKGPNDYDLYSPNFYLSFPSGNPFKNASEFIGSRKKRTSNLYLNALSPNEEKLLNNTSSFSWTSDDIIILTNGFCASACAVLTLFFSEVHKVKTIAVGGLLDTQMSFSTFPGGEITSSNLIMEFAGDNFTNLPVANALLLTIRESYDMDINGTVKDVLEYSYKPANYRLYYDEKNARDPSLLWLEAAKILNNKA</sequence>
<dbReference type="PANTHER" id="PTHR37049">
    <property type="entry name" value="PEPTIDASE S41 FAMILY PROTEIN"/>
    <property type="match status" value="1"/>
</dbReference>
<evidence type="ECO:0000256" key="1">
    <source>
        <dbReference type="SAM" id="SignalP"/>
    </source>
</evidence>